<reference evidence="7" key="2">
    <citation type="submission" date="2025-08" db="UniProtKB">
        <authorList>
            <consortium name="Ensembl"/>
        </authorList>
    </citation>
    <scope>IDENTIFICATION</scope>
</reference>
<dbReference type="GeneTree" id="ENSGT00940000171469"/>
<dbReference type="Pfam" id="PF00229">
    <property type="entry name" value="TNF"/>
    <property type="match status" value="1"/>
</dbReference>
<dbReference type="RefSeq" id="XP_040052128.1">
    <property type="nucleotide sequence ID" value="XM_040196194.1"/>
</dbReference>
<accession>G3NHD0</accession>
<organism evidence="7 8">
    <name type="scientific">Gasterosteus aculeatus aculeatus</name>
    <name type="common">three-spined stickleback</name>
    <dbReference type="NCBI Taxonomy" id="481459"/>
    <lineage>
        <taxon>Eukaryota</taxon>
        <taxon>Metazoa</taxon>
        <taxon>Chordata</taxon>
        <taxon>Craniata</taxon>
        <taxon>Vertebrata</taxon>
        <taxon>Euteleostomi</taxon>
        <taxon>Actinopterygii</taxon>
        <taxon>Neopterygii</taxon>
        <taxon>Teleostei</taxon>
        <taxon>Neoteleostei</taxon>
        <taxon>Acanthomorphata</taxon>
        <taxon>Eupercaria</taxon>
        <taxon>Perciformes</taxon>
        <taxon>Cottioidei</taxon>
        <taxon>Gasterosteales</taxon>
        <taxon>Gasterosteidae</taxon>
        <taxon>Gasterosteus</taxon>
    </lineage>
</organism>
<dbReference type="CDD" id="cd00184">
    <property type="entry name" value="TNF"/>
    <property type="match status" value="1"/>
</dbReference>
<dbReference type="PANTHER" id="PTHR11471:SF24">
    <property type="entry name" value="TUMOR NECROSIS FACTOR LIGAND SUPERFAMILY MEMBER 15"/>
    <property type="match status" value="1"/>
</dbReference>
<dbReference type="Bgee" id="ENSGACG00000003618">
    <property type="expression patterns" value="Expressed in liver and 13 other cell types or tissues"/>
</dbReference>
<dbReference type="GO" id="GO:0005125">
    <property type="term" value="F:cytokine activity"/>
    <property type="evidence" value="ECO:0007669"/>
    <property type="project" value="UniProtKB-KW"/>
</dbReference>
<dbReference type="GO" id="GO:0016020">
    <property type="term" value="C:membrane"/>
    <property type="evidence" value="ECO:0007669"/>
    <property type="project" value="UniProtKB-SubCell"/>
</dbReference>
<reference evidence="7" key="3">
    <citation type="submission" date="2025-09" db="UniProtKB">
        <authorList>
            <consortium name="Ensembl"/>
        </authorList>
    </citation>
    <scope>IDENTIFICATION</scope>
</reference>
<dbReference type="InterPro" id="IPR008983">
    <property type="entry name" value="Tumour_necrosis_fac-like_dom"/>
</dbReference>
<dbReference type="GO" id="GO:0005164">
    <property type="term" value="F:tumor necrosis factor receptor binding"/>
    <property type="evidence" value="ECO:0007669"/>
    <property type="project" value="InterPro"/>
</dbReference>
<evidence type="ECO:0000256" key="1">
    <source>
        <dbReference type="ARBA" id="ARBA00004370"/>
    </source>
</evidence>
<comment type="similarity">
    <text evidence="2">Belongs to the tumor necrosis factor family.</text>
</comment>
<dbReference type="SUPFAM" id="SSF49842">
    <property type="entry name" value="TNF-like"/>
    <property type="match status" value="1"/>
</dbReference>
<dbReference type="Ensembl" id="ENSGACT00000004752.2">
    <property type="protein sequence ID" value="ENSGACP00000004738.1"/>
    <property type="gene ID" value="ENSGACG00000003618.2"/>
</dbReference>
<evidence type="ECO:0000259" key="6">
    <source>
        <dbReference type="PROSITE" id="PS50049"/>
    </source>
</evidence>
<dbReference type="OMA" id="NGQYLQW"/>
<feature type="transmembrane region" description="Helical" evidence="5">
    <location>
        <begin position="28"/>
        <end position="51"/>
    </location>
</feature>
<sequence length="228" mass="25361">MEDDAERGAQRDALIQLLRRSETRHRRAARMLGLALLLLTGALALLTAAVFGGRARQPPESQPMIHPHAHPSGLSLTQKQDLINPSAMLTAPNGRNTNGMYLEWEFETGNAFHQGGFNYSEGSLVVPRSGIYRVFLQVTYERKYDPKCFEQKLTNSVVFFCDKYKSNRPLLTSTDSVGCSQNQWPKTLYTAGLFALDAGGQLRVQSSHPKFIVKSETGVFFGAELLPQ</sequence>
<dbReference type="GeneID" id="120831064"/>
<dbReference type="InParanoid" id="G3NHD0"/>
<evidence type="ECO:0000256" key="5">
    <source>
        <dbReference type="SAM" id="Phobius"/>
    </source>
</evidence>
<protein>
    <recommendedName>
        <fullName evidence="6">THD domain-containing protein</fullName>
    </recommendedName>
</protein>
<keyword evidence="8" id="KW-1185">Reference proteome</keyword>
<evidence type="ECO:0000256" key="3">
    <source>
        <dbReference type="ARBA" id="ARBA00022514"/>
    </source>
</evidence>
<dbReference type="PROSITE" id="PS50049">
    <property type="entry name" value="THD_2"/>
    <property type="match status" value="1"/>
</dbReference>
<keyword evidence="3" id="KW-0202">Cytokine</keyword>
<keyword evidence="5" id="KW-1133">Transmembrane helix</keyword>
<keyword evidence="4 5" id="KW-0472">Membrane</keyword>
<dbReference type="eggNOG" id="ENOG502SCFT">
    <property type="taxonomic scope" value="Eukaryota"/>
</dbReference>
<evidence type="ECO:0000256" key="2">
    <source>
        <dbReference type="ARBA" id="ARBA00008670"/>
    </source>
</evidence>
<dbReference type="SMART" id="SM00207">
    <property type="entry name" value="TNF"/>
    <property type="match status" value="1"/>
</dbReference>
<dbReference type="PANTHER" id="PTHR11471">
    <property type="entry name" value="TUMOR NECROSIS FACTOR FAMILY MEMBER"/>
    <property type="match status" value="1"/>
</dbReference>
<dbReference type="Gene3D" id="2.60.120.40">
    <property type="match status" value="1"/>
</dbReference>
<evidence type="ECO:0000256" key="4">
    <source>
        <dbReference type="ARBA" id="ARBA00023136"/>
    </source>
</evidence>
<reference evidence="7 8" key="1">
    <citation type="journal article" date="2021" name="G3 (Bethesda)">
        <title>Improved contiguity of the threespine stickleback genome using long-read sequencing.</title>
        <authorList>
            <person name="Nath S."/>
            <person name="Shaw D.E."/>
            <person name="White M.A."/>
        </authorList>
    </citation>
    <scope>NUCLEOTIDE SEQUENCE [LARGE SCALE GENOMIC DNA]</scope>
    <source>
        <strain evidence="7 8">Lake Benthic</strain>
    </source>
</reference>
<proteinExistence type="inferred from homology"/>
<dbReference type="Proteomes" id="UP000007635">
    <property type="component" value="Chromosome XIII"/>
</dbReference>
<keyword evidence="5" id="KW-0812">Transmembrane</keyword>
<dbReference type="STRING" id="69293.ENSGACP00000004738"/>
<dbReference type="GO" id="GO:0005615">
    <property type="term" value="C:extracellular space"/>
    <property type="evidence" value="ECO:0007669"/>
    <property type="project" value="UniProtKB-KW"/>
</dbReference>
<name>G3NHD0_GASAC</name>
<dbReference type="InterPro" id="IPR006052">
    <property type="entry name" value="TNF_dom"/>
</dbReference>
<feature type="domain" description="THD" evidence="6">
    <location>
        <begin position="85"/>
        <end position="226"/>
    </location>
</feature>
<evidence type="ECO:0000313" key="8">
    <source>
        <dbReference type="Proteomes" id="UP000007635"/>
    </source>
</evidence>
<evidence type="ECO:0000313" key="7">
    <source>
        <dbReference type="Ensembl" id="ENSGACP00000004738.1"/>
    </source>
</evidence>
<dbReference type="KEGG" id="gat:120831064"/>
<comment type="subcellular location">
    <subcellularLocation>
        <location evidence="1">Membrane</location>
    </subcellularLocation>
</comment>
<dbReference type="GO" id="GO:0006955">
    <property type="term" value="P:immune response"/>
    <property type="evidence" value="ECO:0007669"/>
    <property type="project" value="InterPro"/>
</dbReference>
<dbReference type="AlphaFoldDB" id="G3NHD0"/>